<evidence type="ECO:0000313" key="3">
    <source>
        <dbReference type="Proteomes" id="UP000077202"/>
    </source>
</evidence>
<proteinExistence type="predicted"/>
<comment type="caution">
    <text evidence="2">The sequence shown here is derived from an EMBL/GenBank/DDBJ whole genome shotgun (WGS) entry which is preliminary data.</text>
</comment>
<protein>
    <submittedName>
        <fullName evidence="2">Uncharacterized protein</fullName>
    </submittedName>
</protein>
<organism evidence="2 3">
    <name type="scientific">Marchantia polymorpha subsp. ruderalis</name>
    <dbReference type="NCBI Taxonomy" id="1480154"/>
    <lineage>
        <taxon>Eukaryota</taxon>
        <taxon>Viridiplantae</taxon>
        <taxon>Streptophyta</taxon>
        <taxon>Embryophyta</taxon>
        <taxon>Marchantiophyta</taxon>
        <taxon>Marchantiopsida</taxon>
        <taxon>Marchantiidae</taxon>
        <taxon>Marchantiales</taxon>
        <taxon>Marchantiaceae</taxon>
        <taxon>Marchantia</taxon>
    </lineage>
</organism>
<dbReference type="Proteomes" id="UP000077202">
    <property type="component" value="Unassembled WGS sequence"/>
</dbReference>
<feature type="compositionally biased region" description="Basic and acidic residues" evidence="1">
    <location>
        <begin position="193"/>
        <end position="212"/>
    </location>
</feature>
<dbReference type="EMBL" id="LVLJ01002405">
    <property type="protein sequence ID" value="OAE25085.1"/>
    <property type="molecule type" value="Genomic_DNA"/>
</dbReference>
<evidence type="ECO:0000256" key="1">
    <source>
        <dbReference type="SAM" id="MobiDB-lite"/>
    </source>
</evidence>
<name>A0A176VY57_MARPO</name>
<evidence type="ECO:0000313" key="2">
    <source>
        <dbReference type="EMBL" id="OAE25085.1"/>
    </source>
</evidence>
<sequence>MAADTTGKQSPGKLGAMSERTSAMLRQMGRQPVGWPGGWDGARPSPAAPRPWASSLSRSLAFVCCRHGWDGSDGVMRWNAMRGRACGAGGRTGCDNAAAVMKGASERASPARVECTVIHYVPKALARQIAVVIQACKLRLERSGGCYGQTNSPASSTQLFCTPSRTKDAGEPDAACVACWQARAGPGQATPSRKRESEQRAEARRGAAERSKGRSSGRSRAERGAPVPKQIVH</sequence>
<feature type="region of interest" description="Disordered" evidence="1">
    <location>
        <begin position="184"/>
        <end position="233"/>
    </location>
</feature>
<accession>A0A176VY57</accession>
<dbReference type="AlphaFoldDB" id="A0A176VY57"/>
<gene>
    <name evidence="2" type="ORF">AXG93_1163s1200</name>
</gene>
<keyword evidence="3" id="KW-1185">Reference proteome</keyword>
<reference evidence="2" key="1">
    <citation type="submission" date="2016-03" db="EMBL/GenBank/DDBJ databases">
        <title>Mechanisms controlling the formation of the plant cell surface in tip-growing cells are functionally conserved among land plants.</title>
        <authorList>
            <person name="Honkanen S."/>
            <person name="Jones V.A."/>
            <person name="Morieri G."/>
            <person name="Champion C."/>
            <person name="Hetherington A.J."/>
            <person name="Kelly S."/>
            <person name="Saint-Marcoux D."/>
            <person name="Proust H."/>
            <person name="Prescott H."/>
            <person name="Dolan L."/>
        </authorList>
    </citation>
    <scope>NUCLEOTIDE SEQUENCE [LARGE SCALE GENOMIC DNA]</scope>
    <source>
        <tissue evidence="2">Whole gametophyte</tissue>
    </source>
</reference>